<name>A0ABD1Y3V1_9MARC</name>
<accession>A0ABD1Y3V1</accession>
<protein>
    <submittedName>
        <fullName evidence="2">Uncharacterized protein</fullName>
    </submittedName>
</protein>
<reference evidence="2 3" key="1">
    <citation type="submission" date="2024-09" db="EMBL/GenBank/DDBJ databases">
        <title>Chromosome-scale assembly of Riccia fluitans.</title>
        <authorList>
            <person name="Paukszto L."/>
            <person name="Sawicki J."/>
            <person name="Karawczyk K."/>
            <person name="Piernik-Szablinska J."/>
            <person name="Szczecinska M."/>
            <person name="Mazdziarz M."/>
        </authorList>
    </citation>
    <scope>NUCLEOTIDE SEQUENCE [LARGE SCALE GENOMIC DNA]</scope>
    <source>
        <strain evidence="2">Rf_01</strain>
        <tissue evidence="2">Aerial parts of the thallus</tissue>
    </source>
</reference>
<keyword evidence="3" id="KW-1185">Reference proteome</keyword>
<dbReference type="AlphaFoldDB" id="A0ABD1Y3V1"/>
<evidence type="ECO:0000256" key="1">
    <source>
        <dbReference type="SAM" id="Coils"/>
    </source>
</evidence>
<feature type="coiled-coil region" evidence="1">
    <location>
        <begin position="52"/>
        <end position="79"/>
    </location>
</feature>
<comment type="caution">
    <text evidence="2">The sequence shown here is derived from an EMBL/GenBank/DDBJ whole genome shotgun (WGS) entry which is preliminary data.</text>
</comment>
<keyword evidence="1" id="KW-0175">Coiled coil</keyword>
<organism evidence="2 3">
    <name type="scientific">Riccia fluitans</name>
    <dbReference type="NCBI Taxonomy" id="41844"/>
    <lineage>
        <taxon>Eukaryota</taxon>
        <taxon>Viridiplantae</taxon>
        <taxon>Streptophyta</taxon>
        <taxon>Embryophyta</taxon>
        <taxon>Marchantiophyta</taxon>
        <taxon>Marchantiopsida</taxon>
        <taxon>Marchantiidae</taxon>
        <taxon>Marchantiales</taxon>
        <taxon>Ricciaceae</taxon>
        <taxon>Riccia</taxon>
    </lineage>
</organism>
<dbReference type="EMBL" id="JBHFFA010000006">
    <property type="protein sequence ID" value="KAL2621084.1"/>
    <property type="molecule type" value="Genomic_DNA"/>
</dbReference>
<dbReference type="Proteomes" id="UP001605036">
    <property type="component" value="Unassembled WGS sequence"/>
</dbReference>
<gene>
    <name evidence="2" type="ORF">R1flu_001289</name>
</gene>
<evidence type="ECO:0000313" key="2">
    <source>
        <dbReference type="EMBL" id="KAL2621084.1"/>
    </source>
</evidence>
<sequence length="82" mass="9441">MRSFRSSNTLVYLDAKCSFEEIEQGKNSHSLSQLTNTFRVASIVKNKHSGNEKVENQESEGLEEQLVKLKEDAKLELERKRV</sequence>
<evidence type="ECO:0000313" key="3">
    <source>
        <dbReference type="Proteomes" id="UP001605036"/>
    </source>
</evidence>
<proteinExistence type="predicted"/>